<reference evidence="4" key="1">
    <citation type="submission" date="2022-07" db="EMBL/GenBank/DDBJ databases">
        <title>Phylogenomic reconstructions and comparative analyses of Kickxellomycotina fungi.</title>
        <authorList>
            <person name="Reynolds N.K."/>
            <person name="Stajich J.E."/>
            <person name="Barry K."/>
            <person name="Grigoriev I.V."/>
            <person name="Crous P."/>
            <person name="Smith M.E."/>
        </authorList>
    </citation>
    <scope>NUCLEOTIDE SEQUENCE</scope>
    <source>
        <strain evidence="4">RSA 1196</strain>
    </source>
</reference>
<dbReference type="GO" id="GO:0000045">
    <property type="term" value="P:autophagosome assembly"/>
    <property type="evidence" value="ECO:0007669"/>
    <property type="project" value="TreeGrafter"/>
</dbReference>
<gene>
    <name evidence="4" type="ORF">IWQ62_005599</name>
</gene>
<accession>A0A9W8AJP0</accession>
<sequence>GWFGKSEEASWEKWVIAVTLQNARTERELQQQRPGYRSQLSQALFTIVKLASEYKDHIPPITNQAKNPFPFDIILPGSHESWSSMLKRML</sequence>
<dbReference type="OrthoDB" id="10259639at2759"/>
<evidence type="ECO:0000256" key="2">
    <source>
        <dbReference type="ARBA" id="ARBA00018874"/>
    </source>
</evidence>
<dbReference type="PANTHER" id="PTHR13292:SF0">
    <property type="entry name" value="AUTOPHAGY-RELATED PROTEIN 101"/>
    <property type="match status" value="1"/>
</dbReference>
<organism evidence="4 5">
    <name type="scientific">Dispira parvispora</name>
    <dbReference type="NCBI Taxonomy" id="1520584"/>
    <lineage>
        <taxon>Eukaryota</taxon>
        <taxon>Fungi</taxon>
        <taxon>Fungi incertae sedis</taxon>
        <taxon>Zoopagomycota</taxon>
        <taxon>Kickxellomycotina</taxon>
        <taxon>Dimargaritomycetes</taxon>
        <taxon>Dimargaritales</taxon>
        <taxon>Dimargaritaceae</taxon>
        <taxon>Dispira</taxon>
    </lineage>
</organism>
<dbReference type="Pfam" id="PF07855">
    <property type="entry name" value="ATG101"/>
    <property type="match status" value="1"/>
</dbReference>
<evidence type="ECO:0000256" key="1">
    <source>
        <dbReference type="ARBA" id="ARBA00007130"/>
    </source>
</evidence>
<protein>
    <recommendedName>
        <fullName evidence="2">Autophagy-related protein 101</fullName>
    </recommendedName>
</protein>
<proteinExistence type="inferred from homology"/>
<dbReference type="Proteomes" id="UP001150925">
    <property type="component" value="Unassembled WGS sequence"/>
</dbReference>
<dbReference type="PANTHER" id="PTHR13292">
    <property type="entry name" value="AUTOPHAGY-RELATED PROTEIN 101"/>
    <property type="match status" value="1"/>
</dbReference>
<dbReference type="GO" id="GO:1990316">
    <property type="term" value="C:Atg1/ULK1 kinase complex"/>
    <property type="evidence" value="ECO:0007669"/>
    <property type="project" value="TreeGrafter"/>
</dbReference>
<feature type="non-terminal residue" evidence="4">
    <location>
        <position position="1"/>
    </location>
</feature>
<dbReference type="GO" id="GO:0019901">
    <property type="term" value="F:protein kinase binding"/>
    <property type="evidence" value="ECO:0007669"/>
    <property type="project" value="TreeGrafter"/>
</dbReference>
<evidence type="ECO:0000256" key="3">
    <source>
        <dbReference type="ARBA" id="ARBA00023006"/>
    </source>
</evidence>
<keyword evidence="3" id="KW-0072">Autophagy</keyword>
<dbReference type="EMBL" id="JANBPY010002409">
    <property type="protein sequence ID" value="KAJ1955120.1"/>
    <property type="molecule type" value="Genomic_DNA"/>
</dbReference>
<evidence type="ECO:0000313" key="5">
    <source>
        <dbReference type="Proteomes" id="UP001150925"/>
    </source>
</evidence>
<name>A0A9W8AJP0_9FUNG</name>
<dbReference type="InterPro" id="IPR012445">
    <property type="entry name" value="ATG101"/>
</dbReference>
<dbReference type="AlphaFoldDB" id="A0A9W8AJP0"/>
<keyword evidence="5" id="KW-1185">Reference proteome</keyword>
<comment type="similarity">
    <text evidence="1">Belongs to the ATG101 family.</text>
</comment>
<comment type="caution">
    <text evidence="4">The sequence shown here is derived from an EMBL/GenBank/DDBJ whole genome shotgun (WGS) entry which is preliminary data.</text>
</comment>
<dbReference type="GO" id="GO:0000407">
    <property type="term" value="C:phagophore assembly site"/>
    <property type="evidence" value="ECO:0007669"/>
    <property type="project" value="TreeGrafter"/>
</dbReference>
<evidence type="ECO:0000313" key="4">
    <source>
        <dbReference type="EMBL" id="KAJ1955120.1"/>
    </source>
</evidence>